<dbReference type="Gene3D" id="3.40.50.720">
    <property type="entry name" value="NAD(P)-binding Rossmann-like Domain"/>
    <property type="match status" value="1"/>
</dbReference>
<sequence length="65" mass="7118">MLKLQQKEDIIKAIGSITNIGIDNAILTVTNKYTLNDAVSYIRDGGTVNIFGTAEKSNQISIDFE</sequence>
<name>X1Q8W0_9ZZZZ</name>
<dbReference type="InterPro" id="IPR036291">
    <property type="entry name" value="NAD(P)-bd_dom_sf"/>
</dbReference>
<proteinExistence type="predicted"/>
<feature type="non-terminal residue" evidence="1">
    <location>
        <position position="65"/>
    </location>
</feature>
<comment type="caution">
    <text evidence="1">The sequence shown here is derived from an EMBL/GenBank/DDBJ whole genome shotgun (WGS) entry which is preliminary data.</text>
</comment>
<evidence type="ECO:0000313" key="1">
    <source>
        <dbReference type="EMBL" id="GAI39704.1"/>
    </source>
</evidence>
<dbReference type="SUPFAM" id="SSF51735">
    <property type="entry name" value="NAD(P)-binding Rossmann-fold domains"/>
    <property type="match status" value="1"/>
</dbReference>
<organism evidence="1">
    <name type="scientific">marine sediment metagenome</name>
    <dbReference type="NCBI Taxonomy" id="412755"/>
    <lineage>
        <taxon>unclassified sequences</taxon>
        <taxon>metagenomes</taxon>
        <taxon>ecological metagenomes</taxon>
    </lineage>
</organism>
<reference evidence="1" key="1">
    <citation type="journal article" date="2014" name="Front. Microbiol.">
        <title>High frequency of phylogenetically diverse reductive dehalogenase-homologous genes in deep subseafloor sedimentary metagenomes.</title>
        <authorList>
            <person name="Kawai M."/>
            <person name="Futagami T."/>
            <person name="Toyoda A."/>
            <person name="Takaki Y."/>
            <person name="Nishi S."/>
            <person name="Hori S."/>
            <person name="Arai W."/>
            <person name="Tsubouchi T."/>
            <person name="Morono Y."/>
            <person name="Uchiyama I."/>
            <person name="Ito T."/>
            <person name="Fujiyama A."/>
            <person name="Inagaki F."/>
            <person name="Takami H."/>
        </authorList>
    </citation>
    <scope>NUCLEOTIDE SEQUENCE</scope>
    <source>
        <strain evidence="1">Expedition CK06-06</strain>
    </source>
</reference>
<accession>X1Q8W0</accession>
<dbReference type="EMBL" id="BARV01027648">
    <property type="protein sequence ID" value="GAI39704.1"/>
    <property type="molecule type" value="Genomic_DNA"/>
</dbReference>
<protein>
    <submittedName>
        <fullName evidence="1">Uncharacterized protein</fullName>
    </submittedName>
</protein>
<dbReference type="AlphaFoldDB" id="X1Q8W0"/>
<gene>
    <name evidence="1" type="ORF">S06H3_44459</name>
</gene>